<feature type="transmembrane region" description="Helical" evidence="6">
    <location>
        <begin position="1723"/>
        <end position="1745"/>
    </location>
</feature>
<feature type="transmembrane region" description="Helical" evidence="6">
    <location>
        <begin position="1678"/>
        <end position="1711"/>
    </location>
</feature>
<feature type="domain" description="ABC3 transporter permease C-terminal" evidence="7">
    <location>
        <begin position="1636"/>
        <end position="1755"/>
    </location>
</feature>
<dbReference type="OrthoDB" id="393121at2"/>
<keyword evidence="9" id="KW-1185">Reference proteome</keyword>
<dbReference type="PATRIC" id="fig|1276246.3.peg.390"/>
<evidence type="ECO:0000259" key="7">
    <source>
        <dbReference type="Pfam" id="PF02687"/>
    </source>
</evidence>
<feature type="transmembrane region" description="Helical" evidence="6">
    <location>
        <begin position="753"/>
        <end position="775"/>
    </location>
</feature>
<sequence>MRKFSVFLYLKQGIRGILKFRIQFFVIIILSFLSTFILSISLSSSKRLSQNYNNVMQKMEPFDYITTREAGIRNNNDSNYVPLNDFINFQFLSSYDSTIDKFSPENQSIQYNFNLIEWPSKVEKDMDETLQKGYEGYQSTFISKAFENSEVQQAFFDFLNNSKENNNEKGYLDMLFEYTYDPTTGSITYKNPEYLTKIGLNLGDTYACLVDNCKNTTYNNFLITFITKMKDNLIADLKNVEESSSQYLKNSLVYKLWQNGTITEQDLNVEPKNKESLSIYSYYMYFSFISLVAQIIDSTTNYIYYYLDQAVYSNEWNDNDPTEAKVQEYFNNNISKEAGFEWFDGSENNSQTIANTLYAFITGANFKGKTSKEEMIIDNEKKQLPWIQKVDLNYSNYEQNMFNQSLESIYKNGLRGSLVQIIGQVTAEGKISGGLGSTSQVYKLKIQNGFESTNETLAGYRSFNSFDDRFDINYDSVMNIKMYYFRHQLIGQALDINVENRAEIILSDSVAEMKYRLVILDNYTWPSRVTLLGGRMPTAANEILINPQYAHKNKIKLGQSVQLGGGTFVISGYATDPLAYYPVASSTDVFPNTKKTAIVYGNSATLQSIISSDFHKFASKMLFTIVTMPNNKQEAAQKMAYYYSTLAFSEKYLMSSYETINAINNNETVTYQNWPSGEEYSSFNDSIYSQNWKLAPAMTKYFKITSYCLSILISLIALSAIVIAIKKTIDLNSGEIGILKAMGVSASKISISYISYSFITMLVVVPLAWLIASFGQELLVNLFLNYSGGLYKQVIFNWWSLLISAVLFGLFSMIVSYFVAYFLTSKNVLEVLSKVEKHKDHKIINGFKQKLTKNMKFSSKLSTELAFSGFSKTLLTGTTILLASFLASGFLAVPGVVSQTLSSYYKNIKYNNEVENIDLVGNAPLAKTSLSPWQGVEQYEDTYIPSNNIFGTGIKDISKNVSSSTSIGDNSVLPKILMNQTGNNIDYQWLYDIFLNEKTNLNAENNTISVLASIFGTNFIQLVGKEFSLIEAQQLLEYIIHSNKFGDDNNKRIQEVNNVSDLLTNGLPEILSMVMPGAGSNQGGNWKEQISDIILGQAPAYVKNYLSISENRMNQYKFGYSFNTYIPNVDTMYTSLIGKTRDSSNMQLIGLLESQNAFVLPEKQQQLFIDDQNLELLKDIIYGRIASSEIKDVIINDFKMYDSQTKTLTIPTITNGEFDRVHSFQNNIIEDLNFTATRMQLSEANVDIPNSAWKYDDRDWQKISNNSSENQGWLNPEDLQSSKFTYQAIFKNDNSDKADKGYVDGLDRYKNFDSIRDDSFAFFDFEQDKITGELTPVIRPYYQYDNVVLFVPTRYTTNIKEIAGFGNKNQIAWMGSGKAHDLGIPEDTVKDWQKKLGDDSLEDFTWIRPYSYYFDASGKYSKPDINLSGAEMDEMINAKFNFLGYSFHSSSNPFMLNEETLNWKTMSEGNIAKINLQKIDKIDVYGSERAIIDQNIANLVKGYSTAKYIPFNFTYENLETENTVNIKDTKINTYSYYKPQDLIAEDKKDEWIYGLNPEQRSHIPSVWYNGVFSNAQEPYFVTTQASFARSPKIGEDTMASENANFYALIEIKNMKFMSEQQNLINELTKLILTIGIFFICFIIFVSSLSIVLISDIYVQQYKKFMITMKSLGYSNWKIIKYSFGFVSVFSLIAFILGTILSQFAILAIASYINTNFMSIPFGITWWLPLISSILIVSSYVCSIVITTSKIRKESPSTLVA</sequence>
<dbReference type="GO" id="GO:0005886">
    <property type="term" value="C:plasma membrane"/>
    <property type="evidence" value="ECO:0007669"/>
    <property type="project" value="UniProtKB-SubCell"/>
</dbReference>
<keyword evidence="5 6" id="KW-0472">Membrane</keyword>
<proteinExistence type="predicted"/>
<reference evidence="8 9" key="1">
    <citation type="journal article" date="2014" name="Genome Biol. Evol.">
        <title>Molecular evolution of the substrate utilization strategies and putative virulence factors in mosquito-associated Spiroplasma species.</title>
        <authorList>
            <person name="Chang T.H."/>
            <person name="Lo W.S."/>
            <person name="Ku C."/>
            <person name="Chen L.L."/>
            <person name="Kuo C.H."/>
        </authorList>
    </citation>
    <scope>NUCLEOTIDE SEQUENCE [LARGE SCALE GENOMIC DNA]</scope>
    <source>
        <strain evidence="8">AES-1</strain>
    </source>
</reference>
<keyword evidence="2" id="KW-1003">Cell membrane</keyword>
<feature type="transmembrane region" description="Helical" evidence="6">
    <location>
        <begin position="1630"/>
        <end position="1658"/>
    </location>
</feature>
<protein>
    <submittedName>
        <fullName evidence="8">ABC transporter permease</fullName>
    </submittedName>
</protein>
<accession>W6A6X3</accession>
<dbReference type="STRING" id="1276246.SCULI_v1c03910"/>
<evidence type="ECO:0000256" key="4">
    <source>
        <dbReference type="ARBA" id="ARBA00022989"/>
    </source>
</evidence>
<feature type="transmembrane region" description="Helical" evidence="6">
    <location>
        <begin position="20"/>
        <end position="42"/>
    </location>
</feature>
<dbReference type="Pfam" id="PF02687">
    <property type="entry name" value="FtsX"/>
    <property type="match status" value="2"/>
</dbReference>
<dbReference type="InterPro" id="IPR038766">
    <property type="entry name" value="Membrane_comp_ABC_pdt"/>
</dbReference>
<dbReference type="InterPro" id="IPR003838">
    <property type="entry name" value="ABC3_permease_C"/>
</dbReference>
<dbReference type="EMBL" id="CP006681">
    <property type="protein sequence ID" value="AHI52732.1"/>
    <property type="molecule type" value="Genomic_DNA"/>
</dbReference>
<keyword evidence="3 6" id="KW-0812">Transmembrane</keyword>
<evidence type="ECO:0000313" key="9">
    <source>
        <dbReference type="Proteomes" id="UP000019267"/>
    </source>
</evidence>
<dbReference type="RefSeq" id="WP_025362971.1">
    <property type="nucleotide sequence ID" value="NZ_CP006681.1"/>
</dbReference>
<evidence type="ECO:0000256" key="1">
    <source>
        <dbReference type="ARBA" id="ARBA00004651"/>
    </source>
</evidence>
<dbReference type="eggNOG" id="COG0577">
    <property type="taxonomic scope" value="Bacteria"/>
</dbReference>
<evidence type="ECO:0000256" key="5">
    <source>
        <dbReference type="ARBA" id="ARBA00023136"/>
    </source>
</evidence>
<feature type="domain" description="ABC3 transporter permease C-terminal" evidence="7">
    <location>
        <begin position="708"/>
        <end position="827"/>
    </location>
</feature>
<evidence type="ECO:0000313" key="8">
    <source>
        <dbReference type="EMBL" id="AHI52732.1"/>
    </source>
</evidence>
<evidence type="ECO:0000256" key="3">
    <source>
        <dbReference type="ARBA" id="ARBA00022692"/>
    </source>
</evidence>
<name>W6A6X3_9MOLU</name>
<gene>
    <name evidence="8" type="ORF">SCULI_v1c03910</name>
</gene>
<feature type="transmembrane region" description="Helical" evidence="6">
    <location>
        <begin position="795"/>
        <end position="824"/>
    </location>
</feature>
<evidence type="ECO:0000256" key="2">
    <source>
        <dbReference type="ARBA" id="ARBA00022475"/>
    </source>
</evidence>
<feature type="transmembrane region" description="Helical" evidence="6">
    <location>
        <begin position="704"/>
        <end position="725"/>
    </location>
</feature>
<dbReference type="PANTHER" id="PTHR30287:SF2">
    <property type="entry name" value="BLL1001 PROTEIN"/>
    <property type="match status" value="1"/>
</dbReference>
<organism evidence="8 9">
    <name type="scientific">Spiroplasma culicicola AES-1</name>
    <dbReference type="NCBI Taxonomy" id="1276246"/>
    <lineage>
        <taxon>Bacteria</taxon>
        <taxon>Bacillati</taxon>
        <taxon>Mycoplasmatota</taxon>
        <taxon>Mollicutes</taxon>
        <taxon>Entomoplasmatales</taxon>
        <taxon>Spiroplasmataceae</taxon>
        <taxon>Spiroplasma</taxon>
    </lineage>
</organism>
<keyword evidence="4 6" id="KW-1133">Transmembrane helix</keyword>
<evidence type="ECO:0000256" key="6">
    <source>
        <dbReference type="SAM" id="Phobius"/>
    </source>
</evidence>
<comment type="subcellular location">
    <subcellularLocation>
        <location evidence="1">Cell membrane</location>
        <topology evidence="1">Multi-pass membrane protein</topology>
    </subcellularLocation>
</comment>
<dbReference type="Proteomes" id="UP000019267">
    <property type="component" value="Chromosome"/>
</dbReference>
<dbReference type="KEGG" id="scq:SCULI_v1c03910"/>
<feature type="transmembrane region" description="Helical" evidence="6">
    <location>
        <begin position="874"/>
        <end position="897"/>
    </location>
</feature>
<dbReference type="PANTHER" id="PTHR30287">
    <property type="entry name" value="MEMBRANE COMPONENT OF PREDICTED ABC SUPERFAMILY METABOLITE UPTAKE TRANSPORTER"/>
    <property type="match status" value="1"/>
</dbReference>
<dbReference type="HOGENOM" id="CLU_002981_0_0_14"/>